<dbReference type="HOGENOM" id="CLU_050002_0_0_9"/>
<accession>D9QQM5</accession>
<feature type="binding site" evidence="7">
    <location>
        <position position="20"/>
    </location>
    <ligand>
        <name>[4Fe-4S] cluster</name>
        <dbReference type="ChEBI" id="CHEBI:49883"/>
    </ligand>
</feature>
<dbReference type="eggNOG" id="COG1456">
    <property type="taxonomic scope" value="Bacteria"/>
</dbReference>
<dbReference type="Proteomes" id="UP000001661">
    <property type="component" value="Chromosome"/>
</dbReference>
<evidence type="ECO:0000256" key="1">
    <source>
        <dbReference type="ARBA" id="ARBA00022485"/>
    </source>
</evidence>
<evidence type="ECO:0000256" key="4">
    <source>
        <dbReference type="ARBA" id="ARBA00023014"/>
    </source>
</evidence>
<dbReference type="Gene3D" id="3.20.20.20">
    <property type="entry name" value="Dihydropteroate synthase-like"/>
    <property type="match status" value="1"/>
</dbReference>
<name>D9QQM5_ACEAZ</name>
<dbReference type="GO" id="GO:0046356">
    <property type="term" value="P:acetyl-CoA catabolic process"/>
    <property type="evidence" value="ECO:0007669"/>
    <property type="project" value="InterPro"/>
</dbReference>
<evidence type="ECO:0000313" key="10">
    <source>
        <dbReference type="Proteomes" id="UP000001661"/>
    </source>
</evidence>
<keyword evidence="1 7" id="KW-0004">4Fe-4S</keyword>
<evidence type="ECO:0000256" key="3">
    <source>
        <dbReference type="ARBA" id="ARBA00023004"/>
    </source>
</evidence>
<dbReference type="InterPro" id="IPR016041">
    <property type="entry name" value="Ac-CoA_synth_d_su_TIM-brl"/>
</dbReference>
<evidence type="ECO:0000313" key="9">
    <source>
        <dbReference type="EMBL" id="ADL12816.1"/>
    </source>
</evidence>
<dbReference type="GO" id="GO:0051539">
    <property type="term" value="F:4 iron, 4 sulfur cluster binding"/>
    <property type="evidence" value="ECO:0007669"/>
    <property type="project" value="UniProtKB-KW"/>
</dbReference>
<evidence type="ECO:0000259" key="8">
    <source>
        <dbReference type="PROSITE" id="PS51656"/>
    </source>
</evidence>
<dbReference type="InterPro" id="IPR011005">
    <property type="entry name" value="Dihydropteroate_synth-like_sf"/>
</dbReference>
<dbReference type="EMBL" id="CP002105">
    <property type="protein sequence ID" value="ADL12816.1"/>
    <property type="molecule type" value="Genomic_DNA"/>
</dbReference>
<dbReference type="RefSeq" id="WP_013278262.1">
    <property type="nucleotide sequence ID" value="NC_014378.1"/>
</dbReference>
<keyword evidence="9" id="KW-0808">Transferase</keyword>
<dbReference type="Pfam" id="PF04060">
    <property type="entry name" value="FeS"/>
    <property type="match status" value="1"/>
</dbReference>
<dbReference type="PROSITE" id="PS51656">
    <property type="entry name" value="4FE4S"/>
    <property type="match status" value="1"/>
</dbReference>
<sequence length="450" mass="49110">MGLSSLEIYKKLPQTNCGDCGHPTCMAFAMQLAEDKASLDECPDVSDEAREALAAAAAPPITDITIGVGDYERTLGEETEIFRHDKTFFNETGVAISVSDAADAEAIEERVEQIDQLTFERVGQVIEVDMVAVTNDSDDAASFKEAVEIVADNTDRILILVSEDVEAVENALEVVADRNPLIYAATEDNYEEMTEVAKENECPLAVKGEDLNSLAELAEKVKDLDYENLVIDSGARNASQVLADQTVIRRKCINDKFRPFAFPTITFASGETPAQEIAQASTYIAKYAGIVVLSETVELSEMLPVLTVRQNIYNDPRVPVTVEPNQVNEIGEPDEKSPVIITTNFSLTYYSVEGEIPSDAYIIPIDTDGTSLLTAWAADKFGGKKIAEIVNEETDIGDRVDHNKLTISGHVAVISGKLEEESGWDVVVGPREASGLTNFIANRWEDELEA</sequence>
<dbReference type="PANTHER" id="PTHR36214:SF3">
    <property type="entry name" value="ACETYL-COA DECARBONYLASE_SYNTHASE COMPLEX SUBUNIT GAMMA"/>
    <property type="match status" value="1"/>
</dbReference>
<dbReference type="GO" id="GO:0032259">
    <property type="term" value="P:methylation"/>
    <property type="evidence" value="ECO:0007669"/>
    <property type="project" value="UniProtKB-KW"/>
</dbReference>
<dbReference type="KEGG" id="aar:Acear_1303"/>
<dbReference type="PIRSF" id="PIRSF000376">
    <property type="entry name" value="AcCoA_decarb_gamma"/>
    <property type="match status" value="1"/>
</dbReference>
<gene>
    <name evidence="9" type="ordered locus">Acear_1303</name>
</gene>
<feature type="binding site" evidence="7">
    <location>
        <position position="25"/>
    </location>
    <ligand>
        <name>[4Fe-4S] cluster</name>
        <dbReference type="ChEBI" id="CHEBI:49883"/>
    </ligand>
</feature>
<keyword evidence="3 7" id="KW-0408">Iron</keyword>
<feature type="binding site" evidence="6">
    <location>
        <position position="348"/>
    </location>
    <ligand>
        <name>5-methoxybenzimidazolylcob(I)amide</name>
        <dbReference type="ChEBI" id="CHEBI:157765"/>
    </ligand>
</feature>
<dbReference type="SUPFAM" id="SSF51717">
    <property type="entry name" value="Dihydropteroate synthetase-like"/>
    <property type="match status" value="1"/>
</dbReference>
<feature type="domain" description="4Fe-4S" evidence="8">
    <location>
        <begin position="1"/>
        <end position="59"/>
    </location>
</feature>
<dbReference type="InterPro" id="IPR007202">
    <property type="entry name" value="4Fe-4S_dom"/>
</dbReference>
<dbReference type="InterPro" id="IPR051069">
    <property type="entry name" value="ACDS_complex_subunit"/>
</dbReference>
<evidence type="ECO:0000256" key="6">
    <source>
        <dbReference type="PIRSR" id="PIRSR000376-1"/>
    </source>
</evidence>
<evidence type="ECO:0000256" key="7">
    <source>
        <dbReference type="PIRSR" id="PIRSR000376-2"/>
    </source>
</evidence>
<keyword evidence="4 7" id="KW-0411">Iron-sulfur</keyword>
<dbReference type="STRING" id="574087.Acear_1303"/>
<dbReference type="EC" id="2.1.1.-" evidence="9"/>
<reference evidence="9 10" key="1">
    <citation type="journal article" date="2010" name="Stand. Genomic Sci.">
        <title>Complete genome sequence of Acetohalobium arabaticum type strain (Z-7288).</title>
        <authorList>
            <person name="Sikorski J."/>
            <person name="Lapidus A."/>
            <person name="Chertkov O."/>
            <person name="Lucas S."/>
            <person name="Copeland A."/>
            <person name="Glavina Del Rio T."/>
            <person name="Nolan M."/>
            <person name="Tice H."/>
            <person name="Cheng J.F."/>
            <person name="Han C."/>
            <person name="Brambilla E."/>
            <person name="Pitluck S."/>
            <person name="Liolios K."/>
            <person name="Ivanova N."/>
            <person name="Mavromatis K."/>
            <person name="Mikhailova N."/>
            <person name="Pati A."/>
            <person name="Bruce D."/>
            <person name="Detter C."/>
            <person name="Tapia R."/>
            <person name="Goodwin L."/>
            <person name="Chen A."/>
            <person name="Palaniappan K."/>
            <person name="Land M."/>
            <person name="Hauser L."/>
            <person name="Chang Y.J."/>
            <person name="Jeffries C.D."/>
            <person name="Rohde M."/>
            <person name="Goker M."/>
            <person name="Spring S."/>
            <person name="Woyke T."/>
            <person name="Bristow J."/>
            <person name="Eisen J.A."/>
            <person name="Markowitz V."/>
            <person name="Hugenholtz P."/>
            <person name="Kyrpides N.C."/>
            <person name="Klenk H.P."/>
        </authorList>
    </citation>
    <scope>NUCLEOTIDE SEQUENCE [LARGE SCALE GENOMIC DNA]</scope>
    <source>
        <strain evidence="10">ATCC 49924 / DSM 5501 / Z-7288</strain>
    </source>
</reference>
<dbReference type="InterPro" id="IPR016218">
    <property type="entry name" value="AcylCoA_decarb/synth_gsu"/>
</dbReference>
<proteinExistence type="predicted"/>
<keyword evidence="5" id="KW-0170">Cobalt</keyword>
<keyword evidence="2 7" id="KW-0479">Metal-binding</keyword>
<dbReference type="PANTHER" id="PTHR36214">
    <property type="match status" value="1"/>
</dbReference>
<dbReference type="OrthoDB" id="140437at2"/>
<dbReference type="GO" id="GO:0008168">
    <property type="term" value="F:methyltransferase activity"/>
    <property type="evidence" value="ECO:0007669"/>
    <property type="project" value="UniProtKB-KW"/>
</dbReference>
<protein>
    <submittedName>
        <fullName evidence="9">Acetyl-CoA decarbonylase/synthase gamma subunit</fullName>
        <ecNumber evidence="9">2.1.1.-</ecNumber>
    </submittedName>
</protein>
<feature type="binding site" evidence="7">
    <location>
        <position position="17"/>
    </location>
    <ligand>
        <name>[4Fe-4S] cluster</name>
        <dbReference type="ChEBI" id="CHEBI:49883"/>
    </ligand>
</feature>
<keyword evidence="10" id="KW-1185">Reference proteome</keyword>
<feature type="binding site" evidence="6">
    <location>
        <position position="342"/>
    </location>
    <ligand>
        <name>5-methoxybenzimidazolylcob(I)amide</name>
        <dbReference type="ChEBI" id="CHEBI:157765"/>
    </ligand>
</feature>
<feature type="binding site" evidence="6">
    <location>
        <position position="433"/>
    </location>
    <ligand>
        <name>5-methoxybenzimidazolylcob(I)amide</name>
        <dbReference type="ChEBI" id="CHEBI:157765"/>
    </ligand>
</feature>
<dbReference type="GO" id="GO:0005506">
    <property type="term" value="F:iron ion binding"/>
    <property type="evidence" value="ECO:0007669"/>
    <property type="project" value="InterPro"/>
</dbReference>
<dbReference type="NCBIfam" id="NF003195">
    <property type="entry name" value="PRK04165.1"/>
    <property type="match status" value="1"/>
</dbReference>
<keyword evidence="9" id="KW-0489">Methyltransferase</keyword>
<dbReference type="Gene3D" id="3.40.50.11600">
    <property type="match status" value="1"/>
</dbReference>
<dbReference type="Pfam" id="PF03599">
    <property type="entry name" value="CdhD"/>
    <property type="match status" value="1"/>
</dbReference>
<evidence type="ECO:0000256" key="5">
    <source>
        <dbReference type="ARBA" id="ARBA00023285"/>
    </source>
</evidence>
<feature type="binding site" evidence="7">
    <location>
        <position position="42"/>
    </location>
    <ligand>
        <name>[4Fe-4S] cluster</name>
        <dbReference type="ChEBI" id="CHEBI:49883"/>
    </ligand>
</feature>
<organism evidence="9 10">
    <name type="scientific">Acetohalobium arabaticum (strain ATCC 49924 / DSM 5501 / Z-7288)</name>
    <dbReference type="NCBI Taxonomy" id="574087"/>
    <lineage>
        <taxon>Bacteria</taxon>
        <taxon>Bacillati</taxon>
        <taxon>Bacillota</taxon>
        <taxon>Clostridia</taxon>
        <taxon>Halanaerobiales</taxon>
        <taxon>Halobacteroidaceae</taxon>
        <taxon>Acetohalobium</taxon>
    </lineage>
</organism>
<dbReference type="AlphaFoldDB" id="D9QQM5"/>
<evidence type="ECO:0000256" key="2">
    <source>
        <dbReference type="ARBA" id="ARBA00022723"/>
    </source>
</evidence>